<dbReference type="SUPFAM" id="SSF52218">
    <property type="entry name" value="Flavoproteins"/>
    <property type="match status" value="1"/>
</dbReference>
<name>A0A9E6ZTX9_9FLAO</name>
<dbReference type="AlphaFoldDB" id="A0A9E6ZTX9"/>
<accession>A0A9E6ZTX9</accession>
<dbReference type="InterPro" id="IPR050712">
    <property type="entry name" value="NAD(P)H-dep_reductase"/>
</dbReference>
<keyword evidence="3" id="KW-1185">Reference proteome</keyword>
<dbReference type="Proteomes" id="UP000831290">
    <property type="component" value="Chromosome"/>
</dbReference>
<reference evidence="2" key="1">
    <citation type="submission" date="2022-03" db="EMBL/GenBank/DDBJ databases">
        <title>Description of Abyssus ytuae gen. nov., sp. nov., a novel member of the family Flavobacteriaceae isolated from the sediment of Mariana Trench.</title>
        <authorList>
            <person name="Zhang J."/>
            <person name="Xu X."/>
        </authorList>
    </citation>
    <scope>NUCLEOTIDE SEQUENCE</scope>
    <source>
        <strain evidence="2">MT3330</strain>
    </source>
</reference>
<dbReference type="PANTHER" id="PTHR30543">
    <property type="entry name" value="CHROMATE REDUCTASE"/>
    <property type="match status" value="1"/>
</dbReference>
<evidence type="ECO:0000313" key="3">
    <source>
        <dbReference type="Proteomes" id="UP000831290"/>
    </source>
</evidence>
<dbReference type="RefSeq" id="WP_255843430.1">
    <property type="nucleotide sequence ID" value="NZ_CP094358.1"/>
</dbReference>
<dbReference type="GO" id="GO:0005829">
    <property type="term" value="C:cytosol"/>
    <property type="evidence" value="ECO:0007669"/>
    <property type="project" value="TreeGrafter"/>
</dbReference>
<evidence type="ECO:0000259" key="1">
    <source>
        <dbReference type="Pfam" id="PF03358"/>
    </source>
</evidence>
<dbReference type="KEGG" id="fbm:MQE35_00245"/>
<sequence length="178" mass="20218">MKTILAFAGSNSSASINHELVKYTVSQVPKFRIQLLRMSEMPFPMYSSDTEKNDGYKNSLIELHEDIKKAAGLIISVNEHNGNPSAYFKNVIDWLSRVDRKFLADKKIFLMSTSQNERGGQSSLSTVKNMLPRFGADIIDTFSLPFFNTNFSLEEGEITDVDLKTEHLRTLNDFLDQL</sequence>
<proteinExistence type="predicted"/>
<feature type="domain" description="NADPH-dependent FMN reductase-like" evidence="1">
    <location>
        <begin position="4"/>
        <end position="141"/>
    </location>
</feature>
<dbReference type="PANTHER" id="PTHR30543:SF21">
    <property type="entry name" value="NAD(P)H-DEPENDENT FMN REDUCTASE LOT6"/>
    <property type="match status" value="1"/>
</dbReference>
<dbReference type="EMBL" id="CP094358">
    <property type="protein sequence ID" value="UOB17743.1"/>
    <property type="molecule type" value="Genomic_DNA"/>
</dbReference>
<dbReference type="GO" id="GO:0016491">
    <property type="term" value="F:oxidoreductase activity"/>
    <property type="evidence" value="ECO:0007669"/>
    <property type="project" value="InterPro"/>
</dbReference>
<dbReference type="Gene3D" id="3.40.50.360">
    <property type="match status" value="1"/>
</dbReference>
<protein>
    <submittedName>
        <fullName evidence="2">NAD(P)H-dependent oxidoreductase</fullName>
    </submittedName>
</protein>
<dbReference type="Pfam" id="PF03358">
    <property type="entry name" value="FMN_red"/>
    <property type="match status" value="1"/>
</dbReference>
<gene>
    <name evidence="2" type="ORF">MQE35_00245</name>
</gene>
<dbReference type="InterPro" id="IPR029039">
    <property type="entry name" value="Flavoprotein-like_sf"/>
</dbReference>
<dbReference type="InterPro" id="IPR005025">
    <property type="entry name" value="FMN_Rdtase-like_dom"/>
</dbReference>
<evidence type="ECO:0000313" key="2">
    <source>
        <dbReference type="EMBL" id="UOB17743.1"/>
    </source>
</evidence>
<organism evidence="2 3">
    <name type="scientific">Abyssalbus ytuae</name>
    <dbReference type="NCBI Taxonomy" id="2926907"/>
    <lineage>
        <taxon>Bacteria</taxon>
        <taxon>Pseudomonadati</taxon>
        <taxon>Bacteroidota</taxon>
        <taxon>Flavobacteriia</taxon>
        <taxon>Flavobacteriales</taxon>
        <taxon>Flavobacteriaceae</taxon>
        <taxon>Abyssalbus</taxon>
    </lineage>
</organism>
<dbReference type="GO" id="GO:0010181">
    <property type="term" value="F:FMN binding"/>
    <property type="evidence" value="ECO:0007669"/>
    <property type="project" value="TreeGrafter"/>
</dbReference>